<accession>A0A3N6PPS2</accession>
<evidence type="ECO:0000256" key="12">
    <source>
        <dbReference type="SAM" id="Phobius"/>
    </source>
</evidence>
<dbReference type="InterPro" id="IPR033580">
    <property type="entry name" value="Nurim-like"/>
</dbReference>
<keyword evidence="6 13" id="KW-0808">Transferase</keyword>
<reference evidence="13 14" key="1">
    <citation type="journal article" date="2018" name="ACS Chem. Biol.">
        <title>Ketoreductase domain dysfunction expands chemodiversity: malyngamide biosynthesis in the cyanobacterium Okeania hirsuta.</title>
        <authorList>
            <person name="Moss N.A."/>
            <person name="Leao T."/>
            <person name="Rankin M."/>
            <person name="McCullough T.M."/>
            <person name="Qu P."/>
            <person name="Korobeynikov A."/>
            <person name="Smith J.L."/>
            <person name="Gerwick L."/>
            <person name="Gerwick W.H."/>
        </authorList>
    </citation>
    <scope>NUCLEOTIDE SEQUENCE [LARGE SCALE GENOMIC DNA]</scope>
    <source>
        <strain evidence="13 14">PAB10Feb10-1</strain>
    </source>
</reference>
<evidence type="ECO:0000256" key="3">
    <source>
        <dbReference type="ARBA" id="ARBA00010631"/>
    </source>
</evidence>
<comment type="caution">
    <text evidence="13">The sequence shown here is derived from an EMBL/GenBank/DDBJ whole genome shotgun (WGS) entry which is preliminary data.</text>
</comment>
<evidence type="ECO:0000256" key="5">
    <source>
        <dbReference type="ARBA" id="ARBA00022603"/>
    </source>
</evidence>
<dbReference type="EMBL" id="RCBY01000035">
    <property type="protein sequence ID" value="RQH47492.1"/>
    <property type="molecule type" value="Genomic_DNA"/>
</dbReference>
<proteinExistence type="inferred from homology"/>
<dbReference type="RefSeq" id="WP_124154506.1">
    <property type="nucleotide sequence ID" value="NZ_CAWOLW010000279.1"/>
</dbReference>
<evidence type="ECO:0000256" key="11">
    <source>
        <dbReference type="ARBA" id="ARBA00048134"/>
    </source>
</evidence>
<comment type="subcellular location">
    <subcellularLocation>
        <location evidence="2">Membrane</location>
        <topology evidence="2">Multi-pass membrane protein</topology>
    </subcellularLocation>
</comment>
<sequence length="251" mass="29160">MSRILAFIYGVVCYLISMITILYSIGFVGNLIVPKTLDSDFDGSLINGILIDILLLGLFAIQHSLMARQSFKKWWTKIIPHPIERSTYVLMASLALLLLFWQWHSLGGIIWNIQSPIDSNIIYGIFALGWLIVFLSTFMINHFDLFGLRQVYLYLRSQEYEYLGFRTPGFYKYIRHPIILGFVIAFWAAPTMTFSHLIFALGTTIYMLVGIKLEEVDMISIYGNLYREYRQQVSMLIPMPRIKLTEEKVQE</sequence>
<dbReference type="InterPro" id="IPR054700">
    <property type="entry name" value="MddA"/>
</dbReference>
<gene>
    <name evidence="13" type="ORF">D5R40_08710</name>
</gene>
<dbReference type="NCBIfam" id="NF045656">
    <property type="entry name" value="MeththiolMtaseMddA"/>
    <property type="match status" value="1"/>
</dbReference>
<evidence type="ECO:0000256" key="7">
    <source>
        <dbReference type="ARBA" id="ARBA00022691"/>
    </source>
</evidence>
<dbReference type="GO" id="GO:0032259">
    <property type="term" value="P:methylation"/>
    <property type="evidence" value="ECO:0007669"/>
    <property type="project" value="UniProtKB-KW"/>
</dbReference>
<evidence type="ECO:0000313" key="14">
    <source>
        <dbReference type="Proteomes" id="UP000269154"/>
    </source>
</evidence>
<dbReference type="Gene3D" id="1.20.120.1630">
    <property type="match status" value="1"/>
</dbReference>
<evidence type="ECO:0000256" key="6">
    <source>
        <dbReference type="ARBA" id="ARBA00022679"/>
    </source>
</evidence>
<protein>
    <recommendedName>
        <fullName evidence="4">methanethiol S-methyltransferase</fullName>
        <ecNumber evidence="4">2.1.1.334</ecNumber>
    </recommendedName>
</protein>
<dbReference type="OrthoDB" id="9789029at2"/>
<dbReference type="Proteomes" id="UP000269154">
    <property type="component" value="Unassembled WGS sequence"/>
</dbReference>
<feature type="transmembrane region" description="Helical" evidence="12">
    <location>
        <begin position="86"/>
        <end position="103"/>
    </location>
</feature>
<dbReference type="PANTHER" id="PTHR31040">
    <property type="entry name" value="NURIM"/>
    <property type="match status" value="1"/>
</dbReference>
<name>A0A3N6PPS2_9CYAN</name>
<comment type="catalytic activity">
    <reaction evidence="11">
        <text>methanethiol + S-adenosyl-L-methionine = dimethyl sulfide + S-adenosyl-L-homocysteine + H(+)</text>
        <dbReference type="Rhea" id="RHEA:50428"/>
        <dbReference type="ChEBI" id="CHEBI:15378"/>
        <dbReference type="ChEBI" id="CHEBI:16007"/>
        <dbReference type="ChEBI" id="CHEBI:17437"/>
        <dbReference type="ChEBI" id="CHEBI:57856"/>
        <dbReference type="ChEBI" id="CHEBI:59789"/>
        <dbReference type="EC" id="2.1.1.334"/>
    </reaction>
</comment>
<evidence type="ECO:0000256" key="10">
    <source>
        <dbReference type="ARBA" id="ARBA00023136"/>
    </source>
</evidence>
<feature type="transmembrane region" description="Helical" evidence="12">
    <location>
        <begin position="45"/>
        <end position="65"/>
    </location>
</feature>
<evidence type="ECO:0000256" key="8">
    <source>
        <dbReference type="ARBA" id="ARBA00022692"/>
    </source>
</evidence>
<organism evidence="13 14">
    <name type="scientific">Okeania hirsuta</name>
    <dbReference type="NCBI Taxonomy" id="1458930"/>
    <lineage>
        <taxon>Bacteria</taxon>
        <taxon>Bacillati</taxon>
        <taxon>Cyanobacteriota</taxon>
        <taxon>Cyanophyceae</taxon>
        <taxon>Oscillatoriophycideae</taxon>
        <taxon>Oscillatoriales</taxon>
        <taxon>Microcoleaceae</taxon>
        <taxon>Okeania</taxon>
    </lineage>
</organism>
<dbReference type="AlphaFoldDB" id="A0A3N6PPS2"/>
<evidence type="ECO:0000256" key="2">
    <source>
        <dbReference type="ARBA" id="ARBA00004141"/>
    </source>
</evidence>
<keyword evidence="8 12" id="KW-0812">Transmembrane</keyword>
<evidence type="ECO:0000256" key="9">
    <source>
        <dbReference type="ARBA" id="ARBA00022989"/>
    </source>
</evidence>
<keyword evidence="7" id="KW-0949">S-adenosyl-L-methionine</keyword>
<evidence type="ECO:0000256" key="1">
    <source>
        <dbReference type="ARBA" id="ARBA00002096"/>
    </source>
</evidence>
<feature type="transmembrane region" description="Helical" evidence="12">
    <location>
        <begin position="123"/>
        <end position="148"/>
    </location>
</feature>
<comment type="function">
    <text evidence="1">Catalyzes the methylation of methanethiol (MeSH) to yield dimethylsulphide (DMS).</text>
</comment>
<dbReference type="GO" id="GO:0008168">
    <property type="term" value="F:methyltransferase activity"/>
    <property type="evidence" value="ECO:0007669"/>
    <property type="project" value="UniProtKB-KW"/>
</dbReference>
<dbReference type="EC" id="2.1.1.334" evidence="4"/>
<dbReference type="PANTHER" id="PTHR31040:SF1">
    <property type="entry name" value="NURIM"/>
    <property type="match status" value="1"/>
</dbReference>
<dbReference type="GO" id="GO:0016020">
    <property type="term" value="C:membrane"/>
    <property type="evidence" value="ECO:0007669"/>
    <property type="project" value="UniProtKB-SubCell"/>
</dbReference>
<evidence type="ECO:0000256" key="4">
    <source>
        <dbReference type="ARBA" id="ARBA00012149"/>
    </source>
</evidence>
<keyword evidence="14" id="KW-1185">Reference proteome</keyword>
<keyword evidence="10 12" id="KW-0472">Membrane</keyword>
<feature type="transmembrane region" description="Helical" evidence="12">
    <location>
        <begin position="7"/>
        <end position="33"/>
    </location>
</feature>
<keyword evidence="9 12" id="KW-1133">Transmembrane helix</keyword>
<evidence type="ECO:0000313" key="13">
    <source>
        <dbReference type="EMBL" id="RQH47492.1"/>
    </source>
</evidence>
<comment type="similarity">
    <text evidence="3">Belongs to the nurim family.</text>
</comment>
<keyword evidence="5 13" id="KW-0489">Methyltransferase</keyword>